<comment type="similarity">
    <text evidence="2">Belongs to the BA14k family.</text>
</comment>
<comment type="function">
    <text evidence="6">Has immunoglobulin-binding and hemagglutination properties, and can bind to mannose. Essential for virulence. May be involved in LPS biosynthesis or polysaccharide transport.</text>
</comment>
<dbReference type="InterPro" id="IPR012413">
    <property type="entry name" value="BA14K"/>
</dbReference>
<evidence type="ECO:0000256" key="2">
    <source>
        <dbReference type="ARBA" id="ARBA00010270"/>
    </source>
</evidence>
<keyword evidence="7" id="KW-0732">Signal</keyword>
<evidence type="ECO:0000256" key="1">
    <source>
        <dbReference type="ARBA" id="ARBA00004167"/>
    </source>
</evidence>
<organism evidence="8">
    <name type="scientific">Sinorhizobium medicae</name>
    <dbReference type="NCBI Taxonomy" id="110321"/>
    <lineage>
        <taxon>Bacteria</taxon>
        <taxon>Pseudomonadati</taxon>
        <taxon>Pseudomonadota</taxon>
        <taxon>Alphaproteobacteria</taxon>
        <taxon>Hyphomicrobiales</taxon>
        <taxon>Rhizobiaceae</taxon>
        <taxon>Sinorhizobium/Ensifer group</taxon>
        <taxon>Sinorhizobium</taxon>
    </lineage>
</organism>
<accession>A0A508WYZ8</accession>
<keyword evidence="4" id="KW-1003">Cell membrane</keyword>
<dbReference type="Pfam" id="PF07886">
    <property type="entry name" value="BA14K"/>
    <property type="match status" value="1"/>
</dbReference>
<gene>
    <name evidence="8" type="ORF">EMEDMD4_440166</name>
</gene>
<dbReference type="RefSeq" id="WP_018209102.1">
    <property type="nucleotide sequence ID" value="NZ_CABFNB010000111.1"/>
</dbReference>
<feature type="signal peptide" evidence="7">
    <location>
        <begin position="1"/>
        <end position="27"/>
    </location>
</feature>
<protein>
    <recommendedName>
        <fullName evidence="3">Lectin-like protein BA14k</fullName>
    </recommendedName>
</protein>
<comment type="subcellular location">
    <subcellularLocation>
        <location evidence="1">Membrane</location>
        <topology evidence="1">Single-pass membrane protein</topology>
    </subcellularLocation>
</comment>
<keyword evidence="5" id="KW-0430">Lectin</keyword>
<dbReference type="AlphaFoldDB" id="A0A508WYZ8"/>
<name>A0A508WYZ8_9HYPH</name>
<feature type="chain" id="PRO_5021370626" description="Lectin-like protein BA14k" evidence="7">
    <location>
        <begin position="28"/>
        <end position="177"/>
    </location>
</feature>
<dbReference type="EMBL" id="CABFNB010000111">
    <property type="protein sequence ID" value="VTZ62852.1"/>
    <property type="molecule type" value="Genomic_DNA"/>
</dbReference>
<evidence type="ECO:0000256" key="4">
    <source>
        <dbReference type="ARBA" id="ARBA00022475"/>
    </source>
</evidence>
<keyword evidence="4" id="KW-0472">Membrane</keyword>
<proteinExistence type="inferred from homology"/>
<sequence>MTKFRSFVVTCALAAASAVPPVTTVQAMPRPALDIAIKAPAGVENATHRGRYGWRGGYSRRGYYGGSGFYPGWSPYYRRSGISFYFGPSYRYRPYYGNRYYYGQRHYGPGYYNYPYANPGYYGYRSYAPRYYGGGYVQSGGSTHVSWCLSRYRSYNPATNRYLTYGGVYRVCYSPYR</sequence>
<dbReference type="GO" id="GO:0016020">
    <property type="term" value="C:membrane"/>
    <property type="evidence" value="ECO:0007669"/>
    <property type="project" value="UniProtKB-SubCell"/>
</dbReference>
<evidence type="ECO:0000256" key="5">
    <source>
        <dbReference type="ARBA" id="ARBA00022734"/>
    </source>
</evidence>
<dbReference type="GO" id="GO:0030246">
    <property type="term" value="F:carbohydrate binding"/>
    <property type="evidence" value="ECO:0007669"/>
    <property type="project" value="UniProtKB-KW"/>
</dbReference>
<evidence type="ECO:0000256" key="3">
    <source>
        <dbReference type="ARBA" id="ARBA00020552"/>
    </source>
</evidence>
<dbReference type="Proteomes" id="UP000507954">
    <property type="component" value="Unassembled WGS sequence"/>
</dbReference>
<evidence type="ECO:0000256" key="7">
    <source>
        <dbReference type="SAM" id="SignalP"/>
    </source>
</evidence>
<evidence type="ECO:0000256" key="6">
    <source>
        <dbReference type="ARBA" id="ARBA00025321"/>
    </source>
</evidence>
<reference evidence="8" key="1">
    <citation type="submission" date="2019-06" db="EMBL/GenBank/DDBJ databases">
        <authorList>
            <person name="Le Quere A."/>
            <person name="Colella S."/>
        </authorList>
    </citation>
    <scope>NUCLEOTIDE SEQUENCE</scope>
    <source>
        <strain evidence="8">EmedicaeMD41</strain>
    </source>
</reference>
<evidence type="ECO:0000313" key="8">
    <source>
        <dbReference type="EMBL" id="VTZ62852.1"/>
    </source>
</evidence>